<dbReference type="FunFam" id="2.30.29.30:FF:000406">
    <property type="entry name" value="Putative RNA polymerase II transcription factor related protein"/>
    <property type="match status" value="1"/>
</dbReference>
<keyword evidence="3" id="KW-0677">Repeat</keyword>
<dbReference type="PROSITE" id="PS50858">
    <property type="entry name" value="BSD"/>
    <property type="match status" value="2"/>
</dbReference>
<dbReference type="Pfam" id="PF08567">
    <property type="entry name" value="PH_TFIIH"/>
    <property type="match status" value="1"/>
</dbReference>
<sequence>MSRDLYRLPPELQSPFLHDLEIIPLSHQLNLHRRPLTFLFAGLALGRTFFSSPDGRIAIRRSGQWKLSSSRTMAPPSGSAAYKKKDGTLTMSQDCQSISWIPAAGGATGTITIPVSQITNLQQTPASNPKVMLKIFVLPPATPNDSPDQYVFSFTAGANARAEANAIKDALSAAIQAAKTAASATPTPTPGRTGTPAGGEGMSAAMAIASAVSSAGRAPKPWDDDQRLKVDVELQQSLLKADANLQRMFMESLHTKPDTLSASQFMSQFWSTRLHLLRAHAIERSQTRGSYNVLSSLKPRVEDNVTKLNISKEQIQLIFSQHPLVKRVYDENVPKLSEQQFWSRFFQSRLFKKLRGERISENDATDTILDKYLREDEQANLEREAHVPHFLNLAGNEVHNSQRRGNRPDLDMRPSGVDKVPIIRTLNTLSEKIMANVAPVDRDPSAPVGMDEETYNELQLRDLRGDDEQNRILLNIRDQSRFFSQAKVTEDEQSRLFAKQNPDQIIRDLRGQIDRDLPTDGTAPLGKLVEPEELEDEDEQKHDPRVGSQANLHHASKQILDAIRDRRNQTEASSTGGTYGLSTNLYDRLTLTHATTTEFLHQFWQAFLSGNPDRAAEVASLVESLNRAMERIQSVANDAEAERQLEVNRLKQHAREVLEATGRKIRLNLAGVTGGEKAVKQLLGPTIRALETALAKYNTAYTEEMQRLQSLENR</sequence>
<evidence type="ECO:0000259" key="9">
    <source>
        <dbReference type="PROSITE" id="PS50858"/>
    </source>
</evidence>
<dbReference type="AlphaFoldDB" id="A0A8E0V1S1"/>
<dbReference type="Pfam" id="PF03909">
    <property type="entry name" value="BSD"/>
    <property type="match status" value="2"/>
</dbReference>
<dbReference type="RefSeq" id="XP_043148012.1">
    <property type="nucleotide sequence ID" value="XM_043292077.1"/>
</dbReference>
<dbReference type="InterPro" id="IPR011993">
    <property type="entry name" value="PH-like_dom_sf"/>
</dbReference>
<feature type="region of interest" description="Disordered" evidence="8">
    <location>
        <begin position="511"/>
        <end position="553"/>
    </location>
</feature>
<evidence type="ECO:0000256" key="1">
    <source>
        <dbReference type="ARBA" id="ARBA00004123"/>
    </source>
</evidence>
<feature type="coiled-coil region" evidence="7">
    <location>
        <begin position="622"/>
        <end position="656"/>
    </location>
</feature>
<organism evidence="10 11">
    <name type="scientific">Aspergillus udagawae</name>
    <dbReference type="NCBI Taxonomy" id="91492"/>
    <lineage>
        <taxon>Eukaryota</taxon>
        <taxon>Fungi</taxon>
        <taxon>Dikarya</taxon>
        <taxon>Ascomycota</taxon>
        <taxon>Pezizomycotina</taxon>
        <taxon>Eurotiomycetes</taxon>
        <taxon>Eurotiomycetidae</taxon>
        <taxon>Eurotiales</taxon>
        <taxon>Aspergillaceae</taxon>
        <taxon>Aspergillus</taxon>
        <taxon>Aspergillus subgen. Fumigati</taxon>
    </lineage>
</organism>
<dbReference type="InterPro" id="IPR013876">
    <property type="entry name" value="TFIIH_BTF_p62_N"/>
</dbReference>
<dbReference type="GeneID" id="66994661"/>
<evidence type="ECO:0000313" key="11">
    <source>
        <dbReference type="Proteomes" id="UP000036893"/>
    </source>
</evidence>
<evidence type="ECO:0000256" key="8">
    <source>
        <dbReference type="SAM" id="MobiDB-lite"/>
    </source>
</evidence>
<dbReference type="GO" id="GO:0006289">
    <property type="term" value="P:nucleotide-excision repair"/>
    <property type="evidence" value="ECO:0007669"/>
    <property type="project" value="InterPro"/>
</dbReference>
<reference evidence="10" key="2">
    <citation type="submission" date="2021-01" db="EMBL/GenBank/DDBJ databases">
        <title>Pan-genome distribution and transcriptional activeness of fungal secondary metabolism genes in Aspergillus section Fumigati.</title>
        <authorList>
            <person name="Takahashi H."/>
            <person name="Umemura M."/>
            <person name="Ninomiya A."/>
            <person name="Kusuya Y."/>
            <person name="Urayama S."/>
            <person name="Shimizu M."/>
            <person name="Watanabe A."/>
            <person name="Kamei K."/>
            <person name="Yaguchi T."/>
            <person name="Hagiwara D."/>
        </authorList>
    </citation>
    <scope>NUCLEOTIDE SEQUENCE</scope>
    <source>
        <strain evidence="10">IFM 46973</strain>
    </source>
</reference>
<evidence type="ECO:0000256" key="6">
    <source>
        <dbReference type="ARBA" id="ARBA00023242"/>
    </source>
</evidence>
<dbReference type="Gene3D" id="2.30.29.30">
    <property type="entry name" value="Pleckstrin-homology domain (PH domain)/Phosphotyrosine-binding domain (PTB)"/>
    <property type="match status" value="1"/>
</dbReference>
<dbReference type="GO" id="GO:0006351">
    <property type="term" value="P:DNA-templated transcription"/>
    <property type="evidence" value="ECO:0007669"/>
    <property type="project" value="InterPro"/>
</dbReference>
<protein>
    <submittedName>
        <fullName evidence="10">RNA polymerase II transcription factor B subunit 1</fullName>
    </submittedName>
</protein>
<evidence type="ECO:0000256" key="2">
    <source>
        <dbReference type="ARBA" id="ARBA00009448"/>
    </source>
</evidence>
<comment type="subcellular location">
    <subcellularLocation>
        <location evidence="1">Nucleus</location>
    </subcellularLocation>
</comment>
<dbReference type="SUPFAM" id="SSF50729">
    <property type="entry name" value="PH domain-like"/>
    <property type="match status" value="1"/>
</dbReference>
<dbReference type="Proteomes" id="UP000036893">
    <property type="component" value="Unassembled WGS sequence"/>
</dbReference>
<dbReference type="CDD" id="cd13229">
    <property type="entry name" value="PH_TFIIH"/>
    <property type="match status" value="1"/>
</dbReference>
<evidence type="ECO:0000256" key="4">
    <source>
        <dbReference type="ARBA" id="ARBA00023015"/>
    </source>
</evidence>
<dbReference type="SMART" id="SM00751">
    <property type="entry name" value="BSD"/>
    <property type="match status" value="2"/>
</dbReference>
<evidence type="ECO:0000256" key="7">
    <source>
        <dbReference type="SAM" id="Coils"/>
    </source>
</evidence>
<dbReference type="GO" id="GO:0000439">
    <property type="term" value="C:transcription factor TFIIH core complex"/>
    <property type="evidence" value="ECO:0007669"/>
    <property type="project" value="InterPro"/>
</dbReference>
<keyword evidence="6" id="KW-0539">Nucleus</keyword>
<evidence type="ECO:0000256" key="5">
    <source>
        <dbReference type="ARBA" id="ARBA00023163"/>
    </source>
</evidence>
<accession>A0A8E0V1S1</accession>
<comment type="similarity">
    <text evidence="2">Belongs to the TFB1 family.</text>
</comment>
<gene>
    <name evidence="10" type="ORF">Aud_007184</name>
</gene>
<feature type="domain" description="BSD" evidence="9">
    <location>
        <begin position="302"/>
        <end position="353"/>
    </location>
</feature>
<dbReference type="InterPro" id="IPR027079">
    <property type="entry name" value="Tfb1/GTF2H1"/>
</dbReference>
<keyword evidence="5" id="KW-0804">Transcription</keyword>
<evidence type="ECO:0000313" key="10">
    <source>
        <dbReference type="EMBL" id="GIC90746.1"/>
    </source>
</evidence>
<dbReference type="PANTHER" id="PTHR12856">
    <property type="entry name" value="TRANSCRIPTION INITIATION FACTOR IIH-RELATED"/>
    <property type="match status" value="1"/>
</dbReference>
<dbReference type="InterPro" id="IPR005607">
    <property type="entry name" value="BSD_dom"/>
</dbReference>
<comment type="caution">
    <text evidence="10">The sequence shown here is derived from an EMBL/GenBank/DDBJ whole genome shotgun (WGS) entry which is preliminary data.</text>
</comment>
<name>A0A8E0V1S1_9EURO</name>
<reference evidence="10" key="1">
    <citation type="journal article" date="2015" name="Genome Announc.">
        <title>Draft Genome Sequence of the Pathogenic Filamentous Fungus Aspergillus udagawae Strain IFM 46973T.</title>
        <authorList>
            <person name="Kusuya Y."/>
            <person name="Takahashi-Nakaguchi A."/>
            <person name="Takahashi H."/>
            <person name="Yaguchi T."/>
        </authorList>
    </citation>
    <scope>NUCLEOTIDE SEQUENCE</scope>
    <source>
        <strain evidence="10">IFM 46973</strain>
    </source>
</reference>
<evidence type="ECO:0000256" key="3">
    <source>
        <dbReference type="ARBA" id="ARBA00022737"/>
    </source>
</evidence>
<keyword evidence="7" id="KW-0175">Coiled coil</keyword>
<dbReference type="EMBL" id="BBXM02000005">
    <property type="protein sequence ID" value="GIC90746.1"/>
    <property type="molecule type" value="Genomic_DNA"/>
</dbReference>
<proteinExistence type="inferred from homology"/>
<keyword evidence="4" id="KW-0805">Transcription regulation</keyword>
<feature type="domain" description="BSD" evidence="9">
    <location>
        <begin position="222"/>
        <end position="281"/>
    </location>
</feature>